<organism evidence="5 6">
    <name type="scientific">Paraburkholderia unamae</name>
    <dbReference type="NCBI Taxonomy" id="219649"/>
    <lineage>
        <taxon>Bacteria</taxon>
        <taxon>Pseudomonadati</taxon>
        <taxon>Pseudomonadota</taxon>
        <taxon>Betaproteobacteria</taxon>
        <taxon>Burkholderiales</taxon>
        <taxon>Burkholderiaceae</taxon>
        <taxon>Paraburkholderia</taxon>
    </lineage>
</organism>
<evidence type="ECO:0000256" key="3">
    <source>
        <dbReference type="ARBA" id="ARBA00012865"/>
    </source>
</evidence>
<evidence type="ECO:0000259" key="4">
    <source>
        <dbReference type="Pfam" id="PF13354"/>
    </source>
</evidence>
<evidence type="ECO:0000313" key="5">
    <source>
        <dbReference type="EMBL" id="PVX81353.1"/>
    </source>
</evidence>
<dbReference type="Proteomes" id="UP000245712">
    <property type="component" value="Unassembled WGS sequence"/>
</dbReference>
<dbReference type="Pfam" id="PF13354">
    <property type="entry name" value="Beta-lactamase2"/>
    <property type="match status" value="1"/>
</dbReference>
<evidence type="ECO:0000256" key="2">
    <source>
        <dbReference type="ARBA" id="ARBA00009009"/>
    </source>
</evidence>
<name>A0ABX5KJF5_9BURK</name>
<dbReference type="PANTHER" id="PTHR35333:SF3">
    <property type="entry name" value="BETA-LACTAMASE-TYPE TRANSPEPTIDASE FOLD CONTAINING PROTEIN"/>
    <property type="match status" value="1"/>
</dbReference>
<dbReference type="InterPro" id="IPR012338">
    <property type="entry name" value="Beta-lactam/transpept-like"/>
</dbReference>
<dbReference type="EMBL" id="QEOB01000011">
    <property type="protein sequence ID" value="PVX81353.1"/>
    <property type="molecule type" value="Genomic_DNA"/>
</dbReference>
<dbReference type="PANTHER" id="PTHR35333">
    <property type="entry name" value="BETA-LACTAMASE"/>
    <property type="match status" value="1"/>
</dbReference>
<evidence type="ECO:0000256" key="1">
    <source>
        <dbReference type="ARBA" id="ARBA00001526"/>
    </source>
</evidence>
<dbReference type="RefSeq" id="WP_165841973.1">
    <property type="nucleotide sequence ID" value="NZ_QEOB01000011.1"/>
</dbReference>
<dbReference type="EC" id="3.5.2.6" evidence="3"/>
<sequence>MLFERTPTLDALGDPLVRHAVQRFAGAGLAADRFALTLLVHAHDRTGRHAPLAWRGYASRGDAQFYPCSVVKVFIMAAVEAALAEGALEATPEIERAMRDMIRWSSNTATNYLIDHYTGTTGDTELAPDVMAQWAAARERINIWLMSLGLHEFSGINIAQKLMDDDRYGREAEFVKWRGENHHNRLSANAAASMLARIMDGAMVSAEASARMAQRLLRPRDAAFAATPGAQVSGYLGERLPESVKVWSKAGWTGWTRDPLASYRRHDALHVATPEGLRYTLAVFTEGEAVSADDTVLPGIGEMVFEALSQAYPQGLVVDAV</sequence>
<accession>A0ABX5KJF5</accession>
<feature type="domain" description="Beta-lactamase class A catalytic" evidence="4">
    <location>
        <begin position="94"/>
        <end position="285"/>
    </location>
</feature>
<dbReference type="SUPFAM" id="SSF56601">
    <property type="entry name" value="beta-lactamase/transpeptidase-like"/>
    <property type="match status" value="1"/>
</dbReference>
<proteinExistence type="inferred from homology"/>
<comment type="similarity">
    <text evidence="2">Belongs to the class-A beta-lactamase family.</text>
</comment>
<keyword evidence="6" id="KW-1185">Reference proteome</keyword>
<evidence type="ECO:0000313" key="6">
    <source>
        <dbReference type="Proteomes" id="UP000245712"/>
    </source>
</evidence>
<comment type="catalytic activity">
    <reaction evidence="1">
        <text>a beta-lactam + H2O = a substituted beta-amino acid</text>
        <dbReference type="Rhea" id="RHEA:20401"/>
        <dbReference type="ChEBI" id="CHEBI:15377"/>
        <dbReference type="ChEBI" id="CHEBI:35627"/>
        <dbReference type="ChEBI" id="CHEBI:140347"/>
        <dbReference type="EC" id="3.5.2.6"/>
    </reaction>
</comment>
<dbReference type="InterPro" id="IPR000871">
    <property type="entry name" value="Beta-lactam_class-A"/>
</dbReference>
<dbReference type="Gene3D" id="3.40.710.10">
    <property type="entry name" value="DD-peptidase/beta-lactamase superfamily"/>
    <property type="match status" value="1"/>
</dbReference>
<dbReference type="InterPro" id="IPR045155">
    <property type="entry name" value="Beta-lactam_cat"/>
</dbReference>
<comment type="caution">
    <text evidence="5">The sequence shown here is derived from an EMBL/GenBank/DDBJ whole genome shotgun (WGS) entry which is preliminary data.</text>
</comment>
<reference evidence="5 6" key="1">
    <citation type="submission" date="2018-05" db="EMBL/GenBank/DDBJ databases">
        <title>Genomic Encyclopedia of Type Strains, Phase IV (KMG-V): Genome sequencing to study the core and pangenomes of soil and plant-associated prokaryotes.</title>
        <authorList>
            <person name="Whitman W."/>
        </authorList>
    </citation>
    <scope>NUCLEOTIDE SEQUENCE [LARGE SCALE GENOMIC DNA]</scope>
    <source>
        <strain evidence="5 6">SCZa-39</strain>
    </source>
</reference>
<gene>
    <name evidence="5" type="ORF">C7402_111255</name>
</gene>
<protein>
    <recommendedName>
        <fullName evidence="3">beta-lactamase</fullName>
        <ecNumber evidence="3">3.5.2.6</ecNumber>
    </recommendedName>
</protein>